<comment type="caution">
    <text evidence="3">The sequence shown here is derived from an EMBL/GenBank/DDBJ whole genome shotgun (WGS) entry which is preliminary data.</text>
</comment>
<dbReference type="AlphaFoldDB" id="D4XWJ5"/>
<feature type="chain" id="PRO_5003066419" evidence="2">
    <location>
        <begin position="25"/>
        <end position="432"/>
    </location>
</feature>
<protein>
    <submittedName>
        <fullName evidence="3">Uncharacterized protein</fullName>
    </submittedName>
</protein>
<feature type="signal peptide" evidence="2">
    <location>
        <begin position="1"/>
        <end position="24"/>
    </location>
</feature>
<sequence>MQKKKKLLSIALAAAIAANGVALAVLLTKNANEEKNKNELVNPFDLFTKLQVDNNEYFPEKTLKEVKLKFNDSEFFTINNIDSTKYNIEVLGEGFKVDPIKNIMNVKLKITDKKDKSKVINKDVVVPLKTKPSENKLKDSKKNLQAVVDAYRQIGEKEFNQPIHSAVNDDFNSQLDEAQKVISNPNSTIEQLNKAKKDLDKNLFDARTEKEKLVKDLKAHKDKLKELIDKSTKYTNDNLTNKDIYKDLKKLFDAANKKANDALNDKSKSIADLKKDYEELDKEFSKLKRDKHVLDNKIIAEKRAELKEKVLEAKKYRDANLIVAPYKDIESDLDEQLENSENDILDLTKSAVELDKALKDLTKAFEDAKTAKEQLDNDLKDNELKLALEAAKAKIVEAKKFANEQLSKDIYKNTKTILENALSNLDNSSGGA</sequence>
<accession>D4XWJ5</accession>
<evidence type="ECO:0000256" key="2">
    <source>
        <dbReference type="SAM" id="SignalP"/>
    </source>
</evidence>
<keyword evidence="1" id="KW-0175">Coiled coil</keyword>
<organism evidence="3 4">
    <name type="scientific">Mycoplasmopsis alligatoris A21JP2</name>
    <dbReference type="NCBI Taxonomy" id="747682"/>
    <lineage>
        <taxon>Bacteria</taxon>
        <taxon>Bacillati</taxon>
        <taxon>Mycoplasmatota</taxon>
        <taxon>Mycoplasmoidales</taxon>
        <taxon>Metamycoplasmataceae</taxon>
        <taxon>Mycoplasmopsis</taxon>
    </lineage>
</organism>
<name>D4XWJ5_9BACT</name>
<evidence type="ECO:0000256" key="1">
    <source>
        <dbReference type="SAM" id="Coils"/>
    </source>
</evidence>
<keyword evidence="2" id="KW-0732">Signal</keyword>
<keyword evidence="4" id="KW-1185">Reference proteome</keyword>
<proteinExistence type="predicted"/>
<evidence type="ECO:0000313" key="3">
    <source>
        <dbReference type="EMBL" id="EFF41329.1"/>
    </source>
</evidence>
<dbReference type="EMBL" id="ADNC01000027">
    <property type="protein sequence ID" value="EFF41329.1"/>
    <property type="molecule type" value="Genomic_DNA"/>
</dbReference>
<reference evidence="3 4" key="1">
    <citation type="submission" date="2010-03" db="EMBL/GenBank/DDBJ databases">
        <authorList>
            <person name="Glass J.I."/>
            <person name="Benders G.A."/>
            <person name="Durkin A.S."/>
            <person name="Farmerie W.G."/>
            <person name="Hlavinka K."/>
            <person name="Hostetler J."/>
            <person name="Jackson J."/>
            <person name="May M.A."/>
            <person name="Miller R.H."/>
            <person name="Paralanov V."/>
            <person name="Radune D."/>
            <person name="Szczypinski B."/>
            <person name="Brown D.R."/>
        </authorList>
    </citation>
    <scope>NUCLEOTIDE SEQUENCE [LARGE SCALE GENOMIC DNA]</scope>
    <source>
        <strain evidence="3 4">A21JP2</strain>
    </source>
</reference>
<gene>
    <name evidence="3" type="ORF">MALL_0435</name>
</gene>
<dbReference type="Proteomes" id="UP000004757">
    <property type="component" value="Unassembled WGS sequence"/>
</dbReference>
<dbReference type="RefSeq" id="WP_005683965.1">
    <property type="nucleotide sequence ID" value="NZ_ADNC01000027.1"/>
</dbReference>
<feature type="coiled-coil region" evidence="1">
    <location>
        <begin position="189"/>
        <end position="385"/>
    </location>
</feature>
<evidence type="ECO:0000313" key="4">
    <source>
        <dbReference type="Proteomes" id="UP000004757"/>
    </source>
</evidence>
<dbReference type="STRING" id="747682.MALL_0435"/>